<evidence type="ECO:0000256" key="2">
    <source>
        <dbReference type="ARBA" id="ARBA00004756"/>
    </source>
</evidence>
<keyword evidence="6" id="KW-0963">Cytoplasm</keyword>
<evidence type="ECO:0000259" key="9">
    <source>
        <dbReference type="Pfam" id="PF00793"/>
    </source>
</evidence>
<dbReference type="Gene3D" id="3.20.20.70">
    <property type="entry name" value="Aldolase class I"/>
    <property type="match status" value="1"/>
</dbReference>
<comment type="pathway">
    <text evidence="2">Bacterial outer membrane biogenesis; lipopolysaccharide biosynthesis.</text>
</comment>
<accession>A0A9D7XN56</accession>
<dbReference type="Pfam" id="PF00793">
    <property type="entry name" value="DAHP_synth_1"/>
    <property type="match status" value="1"/>
</dbReference>
<dbReference type="SUPFAM" id="SSF51569">
    <property type="entry name" value="Aldolase"/>
    <property type="match status" value="1"/>
</dbReference>
<dbReference type="PANTHER" id="PTHR21057">
    <property type="entry name" value="PHOSPHO-2-DEHYDRO-3-DEOXYHEPTONATE ALDOLASE"/>
    <property type="match status" value="1"/>
</dbReference>
<keyword evidence="7 10" id="KW-0808">Transferase</keyword>
<evidence type="ECO:0000256" key="7">
    <source>
        <dbReference type="ARBA" id="ARBA00022679"/>
    </source>
</evidence>
<dbReference type="Proteomes" id="UP000808337">
    <property type="component" value="Unassembled WGS sequence"/>
</dbReference>
<dbReference type="GO" id="GO:0008676">
    <property type="term" value="F:3-deoxy-8-phosphooctulonate synthase activity"/>
    <property type="evidence" value="ECO:0007669"/>
    <property type="project" value="UniProtKB-EC"/>
</dbReference>
<sequence length="258" mass="28451">MNKLFLISGPCVVENDITPLLIARTVKPMCDDLGIEYIFKASYRKANRTREDSFTGIGDEEALQIIRGIGRELNIRTLTDVHESHEVPMVAEYVDVLQIPAFLCRQTSLLHAAGVSGKIVNIKKGQFVSPEAMKYPVEKVIATGNHNVWICERGFSFGYEDLIVDATVIPRLKKHGVPVVMDCTHSLQVPNQSSGISGGNPEYIETIAKVAAATGADGLFIETHPDPRNALSDASSMLQLDQLYDILSKVMRIRQALE</sequence>
<evidence type="ECO:0000256" key="4">
    <source>
        <dbReference type="ARBA" id="ARBA00010499"/>
    </source>
</evidence>
<comment type="subcellular location">
    <subcellularLocation>
        <location evidence="1">Cytoplasm</location>
    </subcellularLocation>
</comment>
<proteinExistence type="inferred from homology"/>
<evidence type="ECO:0000313" key="11">
    <source>
        <dbReference type="Proteomes" id="UP000808337"/>
    </source>
</evidence>
<dbReference type="NCBIfam" id="NF003543">
    <property type="entry name" value="PRK05198.1"/>
    <property type="match status" value="1"/>
</dbReference>
<protein>
    <recommendedName>
        <fullName evidence="5">3-deoxy-8-phosphooctulonate synthase</fullName>
        <ecNumber evidence="5">2.5.1.55</ecNumber>
    </recommendedName>
</protein>
<evidence type="ECO:0000256" key="5">
    <source>
        <dbReference type="ARBA" id="ARBA00012693"/>
    </source>
</evidence>
<dbReference type="InterPro" id="IPR006269">
    <property type="entry name" value="KDO8P_synthase"/>
</dbReference>
<name>A0A9D7XN56_9BACT</name>
<comment type="caution">
    <text evidence="10">The sequence shown here is derived from an EMBL/GenBank/DDBJ whole genome shotgun (WGS) entry which is preliminary data.</text>
</comment>
<dbReference type="AlphaFoldDB" id="A0A9D7XN56"/>
<evidence type="ECO:0000256" key="6">
    <source>
        <dbReference type="ARBA" id="ARBA00022490"/>
    </source>
</evidence>
<comment type="catalytic activity">
    <reaction evidence="8">
        <text>D-arabinose 5-phosphate + phosphoenolpyruvate + H2O = 3-deoxy-alpha-D-manno-2-octulosonate-8-phosphate + phosphate</text>
        <dbReference type="Rhea" id="RHEA:14053"/>
        <dbReference type="ChEBI" id="CHEBI:15377"/>
        <dbReference type="ChEBI" id="CHEBI:43474"/>
        <dbReference type="ChEBI" id="CHEBI:57693"/>
        <dbReference type="ChEBI" id="CHEBI:58702"/>
        <dbReference type="ChEBI" id="CHEBI:85985"/>
        <dbReference type="EC" id="2.5.1.55"/>
    </reaction>
</comment>
<evidence type="ECO:0000256" key="3">
    <source>
        <dbReference type="ARBA" id="ARBA00004845"/>
    </source>
</evidence>
<gene>
    <name evidence="10" type="primary">kdsA</name>
    <name evidence="10" type="ORF">IPP15_05560</name>
</gene>
<evidence type="ECO:0000313" key="10">
    <source>
        <dbReference type="EMBL" id="MBK9981880.1"/>
    </source>
</evidence>
<evidence type="ECO:0000256" key="8">
    <source>
        <dbReference type="ARBA" id="ARBA00049112"/>
    </source>
</evidence>
<comment type="pathway">
    <text evidence="3">Carbohydrate biosynthesis; 3-deoxy-D-manno-octulosonate biosynthesis; 3-deoxy-D-manno-octulosonate from D-ribulose 5-phosphate: step 2/3.</text>
</comment>
<dbReference type="GO" id="GO:0005737">
    <property type="term" value="C:cytoplasm"/>
    <property type="evidence" value="ECO:0007669"/>
    <property type="project" value="UniProtKB-SubCell"/>
</dbReference>
<evidence type="ECO:0000256" key="1">
    <source>
        <dbReference type="ARBA" id="ARBA00004496"/>
    </source>
</evidence>
<feature type="domain" description="DAHP synthetase I/KDSA" evidence="9">
    <location>
        <begin position="2"/>
        <end position="252"/>
    </location>
</feature>
<organism evidence="10 11">
    <name type="scientific">Candidatus Opimibacter skivensis</name>
    <dbReference type="NCBI Taxonomy" id="2982028"/>
    <lineage>
        <taxon>Bacteria</taxon>
        <taxon>Pseudomonadati</taxon>
        <taxon>Bacteroidota</taxon>
        <taxon>Saprospiria</taxon>
        <taxon>Saprospirales</taxon>
        <taxon>Saprospiraceae</taxon>
        <taxon>Candidatus Opimibacter</taxon>
    </lineage>
</organism>
<dbReference type="EMBL" id="JADKGY010000001">
    <property type="protein sequence ID" value="MBK9981880.1"/>
    <property type="molecule type" value="Genomic_DNA"/>
</dbReference>
<dbReference type="NCBIfam" id="TIGR01362">
    <property type="entry name" value="KDO8P_synth"/>
    <property type="match status" value="1"/>
</dbReference>
<dbReference type="InterPro" id="IPR006218">
    <property type="entry name" value="DAHP1/KDSA"/>
</dbReference>
<comment type="similarity">
    <text evidence="4">Belongs to the KdsA family.</text>
</comment>
<dbReference type="EC" id="2.5.1.55" evidence="5"/>
<dbReference type="InterPro" id="IPR013785">
    <property type="entry name" value="Aldolase_TIM"/>
</dbReference>
<reference evidence="10 11" key="1">
    <citation type="submission" date="2020-10" db="EMBL/GenBank/DDBJ databases">
        <title>Connecting structure to function with the recovery of over 1000 high-quality activated sludge metagenome-assembled genomes encoding full-length rRNA genes using long-read sequencing.</title>
        <authorList>
            <person name="Singleton C.M."/>
            <person name="Petriglieri F."/>
            <person name="Kristensen J.M."/>
            <person name="Kirkegaard R.H."/>
            <person name="Michaelsen T.Y."/>
            <person name="Andersen M.H."/>
            <person name="Karst S.M."/>
            <person name="Dueholm M.S."/>
            <person name="Nielsen P.H."/>
            <person name="Albertsen M."/>
        </authorList>
    </citation>
    <scope>NUCLEOTIDE SEQUENCE [LARGE SCALE GENOMIC DNA]</scope>
    <source>
        <strain evidence="10">Ribe_18-Q3-R11-54_MAXAC.273</strain>
    </source>
</reference>